<evidence type="ECO:0000313" key="10">
    <source>
        <dbReference type="EMBL" id="MBZ0155611.1"/>
    </source>
</evidence>
<evidence type="ECO:0000256" key="4">
    <source>
        <dbReference type="ARBA" id="ARBA00022982"/>
    </source>
</evidence>
<reference evidence="10" key="1">
    <citation type="journal article" date="2021" name="bioRxiv">
        <title>Unraveling nitrogen, sulfur and carbon metabolic pathways and microbial community transcriptional responses to substrate deprivation and toxicity stresses in a bioreactor mimicking anoxic brackish coastal sediment conditions.</title>
        <authorList>
            <person name="Martins P.D."/>
            <person name="Echeveste M.J."/>
            <person name="Arshad A."/>
            <person name="Kurth J."/>
            <person name="Ouboter H."/>
            <person name="Jetten M.S.M."/>
            <person name="Welte C.U."/>
        </authorList>
    </citation>
    <scope>NUCLEOTIDE SEQUENCE</scope>
    <source>
        <strain evidence="10">MAG_39</strain>
    </source>
</reference>
<protein>
    <submittedName>
        <fullName evidence="10">4Fe-4S binding protein</fullName>
    </submittedName>
</protein>
<gene>
    <name evidence="10" type="ORF">K8I29_05260</name>
</gene>
<evidence type="ECO:0000256" key="2">
    <source>
        <dbReference type="ARBA" id="ARBA00022485"/>
    </source>
</evidence>
<dbReference type="PANTHER" id="PTHR30176">
    <property type="entry name" value="FERREDOXIN-TYPE PROTEIN NAPH"/>
    <property type="match status" value="1"/>
</dbReference>
<reference evidence="10" key="2">
    <citation type="submission" date="2021-08" db="EMBL/GenBank/DDBJ databases">
        <authorList>
            <person name="Dalcin Martins P."/>
        </authorList>
    </citation>
    <scope>NUCLEOTIDE SEQUENCE</scope>
    <source>
        <strain evidence="10">MAG_39</strain>
    </source>
</reference>
<organism evidence="10 11">
    <name type="scientific">Candidatus Nitrobium versatile</name>
    <dbReference type="NCBI Taxonomy" id="2884831"/>
    <lineage>
        <taxon>Bacteria</taxon>
        <taxon>Pseudomonadati</taxon>
        <taxon>Nitrospirota</taxon>
        <taxon>Nitrospiria</taxon>
        <taxon>Nitrospirales</taxon>
        <taxon>Nitrospiraceae</taxon>
        <taxon>Candidatus Nitrobium</taxon>
    </lineage>
</organism>
<evidence type="ECO:0000256" key="8">
    <source>
        <dbReference type="SAM" id="Phobius"/>
    </source>
</evidence>
<dbReference type="AlphaFoldDB" id="A0A953LW65"/>
<comment type="caution">
    <text evidence="10">The sequence shown here is derived from an EMBL/GenBank/DDBJ whole genome shotgun (WGS) entry which is preliminary data.</text>
</comment>
<keyword evidence="1" id="KW-0813">Transport</keyword>
<keyword evidence="8" id="KW-0812">Transmembrane</keyword>
<dbReference type="EMBL" id="JAIOIV010000038">
    <property type="protein sequence ID" value="MBZ0155611.1"/>
    <property type="molecule type" value="Genomic_DNA"/>
</dbReference>
<evidence type="ECO:0000313" key="11">
    <source>
        <dbReference type="Proteomes" id="UP000705867"/>
    </source>
</evidence>
<feature type="transmembrane region" description="Helical" evidence="8">
    <location>
        <begin position="12"/>
        <end position="31"/>
    </location>
</feature>
<keyword evidence="8" id="KW-1133">Transmembrane helix</keyword>
<evidence type="ECO:0000256" key="3">
    <source>
        <dbReference type="ARBA" id="ARBA00022723"/>
    </source>
</evidence>
<dbReference type="SUPFAM" id="SSF54862">
    <property type="entry name" value="4Fe-4S ferredoxins"/>
    <property type="match status" value="1"/>
</dbReference>
<proteinExistence type="predicted"/>
<feature type="transmembrane region" description="Helical" evidence="8">
    <location>
        <begin position="178"/>
        <end position="197"/>
    </location>
</feature>
<keyword evidence="4" id="KW-0249">Electron transport</keyword>
<dbReference type="GO" id="GO:0051539">
    <property type="term" value="F:4 iron, 4 sulfur cluster binding"/>
    <property type="evidence" value="ECO:0007669"/>
    <property type="project" value="UniProtKB-KW"/>
</dbReference>
<keyword evidence="6" id="KW-0411">Iron-sulfur</keyword>
<evidence type="ECO:0000259" key="9">
    <source>
        <dbReference type="PROSITE" id="PS51379"/>
    </source>
</evidence>
<evidence type="ECO:0000256" key="5">
    <source>
        <dbReference type="ARBA" id="ARBA00023004"/>
    </source>
</evidence>
<dbReference type="PANTHER" id="PTHR30176:SF3">
    <property type="entry name" value="FERREDOXIN-TYPE PROTEIN NAPH"/>
    <property type="match status" value="1"/>
</dbReference>
<dbReference type="InterPro" id="IPR051684">
    <property type="entry name" value="Electron_Trans/Redox"/>
</dbReference>
<feature type="transmembrane region" description="Helical" evidence="8">
    <location>
        <begin position="64"/>
        <end position="86"/>
    </location>
</feature>
<keyword evidence="8" id="KW-0472">Membrane</keyword>
<feature type="domain" description="4Fe-4S ferredoxin-type" evidence="9">
    <location>
        <begin position="228"/>
        <end position="260"/>
    </location>
</feature>
<dbReference type="GO" id="GO:0046872">
    <property type="term" value="F:metal ion binding"/>
    <property type="evidence" value="ECO:0007669"/>
    <property type="project" value="UniProtKB-KW"/>
</dbReference>
<feature type="compositionally biased region" description="Basic and acidic residues" evidence="7">
    <location>
        <begin position="314"/>
        <end position="325"/>
    </location>
</feature>
<feature type="region of interest" description="Disordered" evidence="7">
    <location>
        <begin position="297"/>
        <end position="325"/>
    </location>
</feature>
<evidence type="ECO:0000256" key="7">
    <source>
        <dbReference type="SAM" id="MobiDB-lite"/>
    </source>
</evidence>
<dbReference type="PROSITE" id="PS51379">
    <property type="entry name" value="4FE4S_FER_2"/>
    <property type="match status" value="1"/>
</dbReference>
<keyword evidence="5" id="KW-0408">Iron</keyword>
<feature type="transmembrane region" description="Helical" evidence="8">
    <location>
        <begin position="140"/>
        <end position="166"/>
    </location>
</feature>
<evidence type="ECO:0000256" key="6">
    <source>
        <dbReference type="ARBA" id="ARBA00023014"/>
    </source>
</evidence>
<dbReference type="GO" id="GO:0005886">
    <property type="term" value="C:plasma membrane"/>
    <property type="evidence" value="ECO:0007669"/>
    <property type="project" value="TreeGrafter"/>
</dbReference>
<dbReference type="Proteomes" id="UP000705867">
    <property type="component" value="Unassembled WGS sequence"/>
</dbReference>
<evidence type="ECO:0000256" key="1">
    <source>
        <dbReference type="ARBA" id="ARBA00022448"/>
    </source>
</evidence>
<name>A0A953LW65_9BACT</name>
<accession>A0A953LW65</accession>
<dbReference type="InterPro" id="IPR017896">
    <property type="entry name" value="4Fe4S_Fe-S-bd"/>
</dbReference>
<dbReference type="Pfam" id="PF12801">
    <property type="entry name" value="Fer4_5"/>
    <property type="match status" value="2"/>
</dbReference>
<keyword evidence="3" id="KW-0479">Metal-binding</keyword>
<keyword evidence="2" id="KW-0004">4Fe-4S</keyword>
<sequence>MMTEKFLKRSRRITQVGFILLIFLIPVFDILRYDTATKELFLFGEVWTLGLKEGFYTDHSVTGALHIAVQFFLKAILPWLVILAIFPLAGYIGGRFFCGWLCPEGALFELSDYLTLKLLGRRSLYGKKPNDPELPRANRFIFGMLALLSMIVIPLLGGIALTGYFVAPKTIWHQILTWNFTFGVKAGIIGVSLYILIGSIFVRHVFCKFVCAPGLMQMLFGWVSPVSLRIKMDTSRISECTDCKGCEKACFMNVLPRKNKRDISCVNCGACIAACHKELGEGKGLFSFQRGEKQALPVQEPGGANGERHHPKQKSADGDTARVKA</sequence>